<dbReference type="EMBL" id="JAOYFB010000037">
    <property type="protein sequence ID" value="KAK4022525.1"/>
    <property type="molecule type" value="Genomic_DNA"/>
</dbReference>
<feature type="region of interest" description="Disordered" evidence="1">
    <location>
        <begin position="88"/>
        <end position="123"/>
    </location>
</feature>
<evidence type="ECO:0000313" key="2">
    <source>
        <dbReference type="EMBL" id="KAK4022525.1"/>
    </source>
</evidence>
<reference evidence="2 3" key="1">
    <citation type="journal article" date="2023" name="Nucleic Acids Res.">
        <title>The hologenome of Daphnia magna reveals possible DNA methylation and microbiome-mediated evolution of the host genome.</title>
        <authorList>
            <person name="Chaturvedi A."/>
            <person name="Li X."/>
            <person name="Dhandapani V."/>
            <person name="Marshall H."/>
            <person name="Kissane S."/>
            <person name="Cuenca-Cambronero M."/>
            <person name="Asole G."/>
            <person name="Calvet F."/>
            <person name="Ruiz-Romero M."/>
            <person name="Marangio P."/>
            <person name="Guigo R."/>
            <person name="Rago D."/>
            <person name="Mirbahai L."/>
            <person name="Eastwood N."/>
            <person name="Colbourne J.K."/>
            <person name="Zhou J."/>
            <person name="Mallon E."/>
            <person name="Orsini L."/>
        </authorList>
    </citation>
    <scope>NUCLEOTIDE SEQUENCE [LARGE SCALE GENOMIC DNA]</scope>
    <source>
        <strain evidence="2">LRV0_1</strain>
    </source>
</reference>
<sequence>MKRLNDRQEECKVVQDDGSKITTKHSGGGMNCRGKERSHSVTISNDFTHDDDVLSKTVYHLPNRQEKPQWTAEGQIASEQSEQHLKTMEKECRRPQSRLTMQMGSWTHSPMRHETRSTGPASQ</sequence>
<comment type="caution">
    <text evidence="2">The sequence shown here is derived from an EMBL/GenBank/DDBJ whole genome shotgun (WGS) entry which is preliminary data.</text>
</comment>
<evidence type="ECO:0000313" key="3">
    <source>
        <dbReference type="Proteomes" id="UP001234178"/>
    </source>
</evidence>
<name>A0ABR0ABX6_9CRUS</name>
<organism evidence="2 3">
    <name type="scientific">Daphnia magna</name>
    <dbReference type="NCBI Taxonomy" id="35525"/>
    <lineage>
        <taxon>Eukaryota</taxon>
        <taxon>Metazoa</taxon>
        <taxon>Ecdysozoa</taxon>
        <taxon>Arthropoda</taxon>
        <taxon>Crustacea</taxon>
        <taxon>Branchiopoda</taxon>
        <taxon>Diplostraca</taxon>
        <taxon>Cladocera</taxon>
        <taxon>Anomopoda</taxon>
        <taxon>Daphniidae</taxon>
        <taxon>Daphnia</taxon>
    </lineage>
</organism>
<dbReference type="Proteomes" id="UP001234178">
    <property type="component" value="Unassembled WGS sequence"/>
</dbReference>
<accession>A0ABR0ABX6</accession>
<proteinExistence type="predicted"/>
<protein>
    <submittedName>
        <fullName evidence="2">Uncharacterized protein</fullName>
    </submittedName>
</protein>
<feature type="compositionally biased region" description="Polar residues" evidence="1">
    <location>
        <begin position="97"/>
        <end position="108"/>
    </location>
</feature>
<evidence type="ECO:0000256" key="1">
    <source>
        <dbReference type="SAM" id="MobiDB-lite"/>
    </source>
</evidence>
<keyword evidence="3" id="KW-1185">Reference proteome</keyword>
<gene>
    <name evidence="2" type="ORF">OUZ56_007989</name>
</gene>